<evidence type="ECO:0000313" key="1">
    <source>
        <dbReference type="EMBL" id="MDF9746300.1"/>
    </source>
</evidence>
<dbReference type="RefSeq" id="WP_277521855.1">
    <property type="nucleotide sequence ID" value="NZ_JAMQOT010000004.1"/>
</dbReference>
<reference evidence="1" key="1">
    <citation type="submission" date="2022-06" db="EMBL/GenBank/DDBJ databases">
        <title>Natrinema sp. a new haloarchaeum isolate from saline soil.</title>
        <authorList>
            <person name="Strakova D."/>
            <person name="Galisteo C."/>
            <person name="Sanchez-Porro C."/>
            <person name="Ventosa A."/>
        </authorList>
    </citation>
    <scope>NUCLEOTIDE SEQUENCE</scope>
    <source>
        <strain evidence="1">S1CR25-10</strain>
    </source>
</reference>
<accession>A0A9Q4L5G7</accession>
<gene>
    <name evidence="1" type="ORF">NDI89_11980</name>
</gene>
<organism evidence="1 2">
    <name type="scientific">Natrinema salsiterrestre</name>
    <dbReference type="NCBI Taxonomy" id="2950540"/>
    <lineage>
        <taxon>Archaea</taxon>
        <taxon>Methanobacteriati</taxon>
        <taxon>Methanobacteriota</taxon>
        <taxon>Stenosarchaea group</taxon>
        <taxon>Halobacteria</taxon>
        <taxon>Halobacteriales</taxon>
        <taxon>Natrialbaceae</taxon>
        <taxon>Natrinema</taxon>
    </lineage>
</organism>
<proteinExistence type="predicted"/>
<dbReference type="AlphaFoldDB" id="A0A9Q4L5G7"/>
<comment type="caution">
    <text evidence="1">The sequence shown here is derived from an EMBL/GenBank/DDBJ whole genome shotgun (WGS) entry which is preliminary data.</text>
</comment>
<dbReference type="EMBL" id="JAMQOT010000004">
    <property type="protein sequence ID" value="MDF9746300.1"/>
    <property type="molecule type" value="Genomic_DNA"/>
</dbReference>
<evidence type="ECO:0000313" key="2">
    <source>
        <dbReference type="Proteomes" id="UP001154061"/>
    </source>
</evidence>
<protein>
    <submittedName>
        <fullName evidence="1">Uncharacterized protein</fullName>
    </submittedName>
</protein>
<dbReference type="Proteomes" id="UP001154061">
    <property type="component" value="Unassembled WGS sequence"/>
</dbReference>
<sequence length="89" mass="10042">MDVPRTTLSEFDIDTERYHDRRDRTDALKSYLAGGGVPIAGERYLDLLEAGATATKTFRELEGLLTHYATTDVVPLFELADSRPFEEYA</sequence>
<name>A0A9Q4L5G7_9EURY</name>
<keyword evidence="2" id="KW-1185">Reference proteome</keyword>